<evidence type="ECO:0000256" key="1">
    <source>
        <dbReference type="ARBA" id="ARBA00004273"/>
    </source>
</evidence>
<keyword evidence="6" id="KW-0472">Membrane</keyword>
<gene>
    <name evidence="8" type="ORF">M0811_11274</name>
</gene>
<dbReference type="Gene3D" id="3.10.450.240">
    <property type="match status" value="1"/>
</dbReference>
<dbReference type="AlphaFoldDB" id="A0A9Q0LF28"/>
<keyword evidence="3" id="KW-0999">Mitochondrion inner membrane</keyword>
<dbReference type="OrthoDB" id="10265990at2759"/>
<keyword evidence="4" id="KW-0809">Transit peptide</keyword>
<keyword evidence="9" id="KW-1185">Reference proteome</keyword>
<dbReference type="Pfam" id="PF04280">
    <property type="entry name" value="Tim44"/>
    <property type="match status" value="1"/>
</dbReference>
<dbReference type="InterPro" id="IPR007379">
    <property type="entry name" value="Tim44-like_dom"/>
</dbReference>
<organism evidence="8 9">
    <name type="scientific">Anaeramoeba ignava</name>
    <name type="common">Anaerobic marine amoeba</name>
    <dbReference type="NCBI Taxonomy" id="1746090"/>
    <lineage>
        <taxon>Eukaryota</taxon>
        <taxon>Metamonada</taxon>
        <taxon>Anaeramoebidae</taxon>
        <taxon>Anaeramoeba</taxon>
    </lineage>
</organism>
<dbReference type="GO" id="GO:0030150">
    <property type="term" value="P:protein import into mitochondrial matrix"/>
    <property type="evidence" value="ECO:0007669"/>
    <property type="project" value="TreeGrafter"/>
</dbReference>
<keyword evidence="5" id="KW-0496">Mitochondrion</keyword>
<evidence type="ECO:0000256" key="3">
    <source>
        <dbReference type="ARBA" id="ARBA00022792"/>
    </source>
</evidence>
<evidence type="ECO:0000256" key="2">
    <source>
        <dbReference type="ARBA" id="ARBA00009597"/>
    </source>
</evidence>
<reference evidence="8" key="1">
    <citation type="submission" date="2022-10" db="EMBL/GenBank/DDBJ databases">
        <title>Novel sulphate-reducing endosymbionts in the free-living metamonad Anaeramoeba.</title>
        <authorList>
            <person name="Jerlstrom-Hultqvist J."/>
            <person name="Cepicka I."/>
            <person name="Gallot-Lavallee L."/>
            <person name="Salas-Leiva D."/>
            <person name="Curtis B.A."/>
            <person name="Zahonova K."/>
            <person name="Pipaliya S."/>
            <person name="Dacks J."/>
            <person name="Roger A.J."/>
        </authorList>
    </citation>
    <scope>NUCLEOTIDE SEQUENCE</scope>
    <source>
        <strain evidence="8">BMAN</strain>
    </source>
</reference>
<dbReference type="GO" id="GO:0005743">
    <property type="term" value="C:mitochondrial inner membrane"/>
    <property type="evidence" value="ECO:0007669"/>
    <property type="project" value="UniProtKB-SubCell"/>
</dbReference>
<protein>
    <submittedName>
        <fullName evidence="8">Import inner membrane translocase subunit tim44</fullName>
    </submittedName>
</protein>
<dbReference type="EMBL" id="JAPDFW010000099">
    <property type="protein sequence ID" value="KAJ5070070.1"/>
    <property type="molecule type" value="Genomic_DNA"/>
</dbReference>
<name>A0A9Q0LF28_ANAIG</name>
<comment type="caution">
    <text evidence="8">The sequence shown here is derived from an EMBL/GenBank/DDBJ whole genome shotgun (WGS) entry which is preliminary data.</text>
</comment>
<dbReference type="PANTHER" id="PTHR10721:SF1">
    <property type="entry name" value="MITOCHONDRIAL IMPORT INNER MEMBRANE TRANSLOCASE SUBUNIT TIM44"/>
    <property type="match status" value="1"/>
</dbReference>
<accession>A0A9Q0LF28</accession>
<evidence type="ECO:0000259" key="7">
    <source>
        <dbReference type="Pfam" id="PF04280"/>
    </source>
</evidence>
<evidence type="ECO:0000313" key="8">
    <source>
        <dbReference type="EMBL" id="KAJ5070070.1"/>
    </source>
</evidence>
<evidence type="ECO:0000313" key="9">
    <source>
        <dbReference type="Proteomes" id="UP001149090"/>
    </source>
</evidence>
<sequence>MTFFSLSSNIAVKYQSLHIFTTLNLSGQEIQVRNITMWSGLMSKIERKIEKDEEIQTQLKKFKQRKTVKAIKKASNLVTKGINESKKIILTPIQFASKQSLKIINIPIDFISTRIKIAREKNSLLIRVPLALTNMTSKVIFHNPISTSVSKLFVLISQDLDREQQQIFGNNYSQDVVVKEKTGGLMKIPQPTGIWIKNNIFYKLEKSEKIYSKLIKYFIRIPSEMRAVIRKSSRFILRENDIAVSLKYIRKYHPNFRIEVFMDQFESQILPRFINHFLDYNLVPIKDLLSERGKNIVKSFIESEKKSGKILQKKIMDFRNLEFYSATMENKQPLLTFIFTADEIHKMKTKNQKNSQNSDSKYFVLNATYIISLILDEQDLKWKVYDFLQQRVYLWD</sequence>
<evidence type="ECO:0000256" key="6">
    <source>
        <dbReference type="ARBA" id="ARBA00023136"/>
    </source>
</evidence>
<evidence type="ECO:0000256" key="5">
    <source>
        <dbReference type="ARBA" id="ARBA00023128"/>
    </source>
</evidence>
<proteinExistence type="inferred from homology"/>
<evidence type="ECO:0000256" key="4">
    <source>
        <dbReference type="ARBA" id="ARBA00022946"/>
    </source>
</evidence>
<dbReference type="SUPFAM" id="SSF54427">
    <property type="entry name" value="NTF2-like"/>
    <property type="match status" value="1"/>
</dbReference>
<comment type="similarity">
    <text evidence="2">Belongs to the Tim44 family.</text>
</comment>
<dbReference type="InterPro" id="IPR032710">
    <property type="entry name" value="NTF2-like_dom_sf"/>
</dbReference>
<feature type="domain" description="Tim44-like" evidence="7">
    <location>
        <begin position="244"/>
        <end position="351"/>
    </location>
</feature>
<dbReference type="GO" id="GO:0051087">
    <property type="term" value="F:protein-folding chaperone binding"/>
    <property type="evidence" value="ECO:0007669"/>
    <property type="project" value="TreeGrafter"/>
</dbReference>
<comment type="subcellular location">
    <subcellularLocation>
        <location evidence="1">Mitochondrion inner membrane</location>
    </subcellularLocation>
</comment>
<dbReference type="InterPro" id="IPR039544">
    <property type="entry name" value="Tim44-like"/>
</dbReference>
<dbReference type="PANTHER" id="PTHR10721">
    <property type="entry name" value="MITOCHONDRIAL IMPORT INNER MEMBRANE TRANSLOCASE SUBUNIT TIM44"/>
    <property type="match status" value="1"/>
</dbReference>
<dbReference type="Proteomes" id="UP001149090">
    <property type="component" value="Unassembled WGS sequence"/>
</dbReference>